<feature type="domain" description="GAF" evidence="5">
    <location>
        <begin position="88"/>
        <end position="234"/>
    </location>
</feature>
<organism evidence="7 8">
    <name type="scientific">Pseudonocardia adelaidensis</name>
    <dbReference type="NCBI Taxonomy" id="648754"/>
    <lineage>
        <taxon>Bacteria</taxon>
        <taxon>Bacillati</taxon>
        <taxon>Actinomycetota</taxon>
        <taxon>Actinomycetes</taxon>
        <taxon>Pseudonocardiales</taxon>
        <taxon>Pseudonocardiaceae</taxon>
        <taxon>Pseudonocardia</taxon>
    </lineage>
</organism>
<keyword evidence="3" id="KW-0902">Two-component regulatory system</keyword>
<dbReference type="Pfam" id="PF02518">
    <property type="entry name" value="HATPase_c"/>
    <property type="match status" value="1"/>
</dbReference>
<evidence type="ECO:0000256" key="1">
    <source>
        <dbReference type="ARBA" id="ARBA00022679"/>
    </source>
</evidence>
<dbReference type="SUPFAM" id="SSF55781">
    <property type="entry name" value="GAF domain-like"/>
    <property type="match status" value="2"/>
</dbReference>
<dbReference type="InterPro" id="IPR011712">
    <property type="entry name" value="Sig_transdc_His_kin_sub3_dim/P"/>
</dbReference>
<dbReference type="SMART" id="SM00065">
    <property type="entry name" value="GAF"/>
    <property type="match status" value="2"/>
</dbReference>
<dbReference type="Pfam" id="PF13185">
    <property type="entry name" value="GAF_2"/>
    <property type="match status" value="2"/>
</dbReference>
<dbReference type="InterPro" id="IPR003018">
    <property type="entry name" value="GAF"/>
</dbReference>
<dbReference type="RefSeq" id="WP_345610016.1">
    <property type="nucleotide sequence ID" value="NZ_BAABJO010000030.1"/>
</dbReference>
<dbReference type="Proteomes" id="UP001500804">
    <property type="component" value="Unassembled WGS sequence"/>
</dbReference>
<dbReference type="Gene3D" id="3.30.565.10">
    <property type="entry name" value="Histidine kinase-like ATPase, C-terminal domain"/>
    <property type="match status" value="1"/>
</dbReference>
<gene>
    <name evidence="7" type="ORF">GCM10023320_62770</name>
</gene>
<dbReference type="SUPFAM" id="SSF55874">
    <property type="entry name" value="ATPase domain of HSP90 chaperone/DNA topoisomerase II/histidine kinase"/>
    <property type="match status" value="1"/>
</dbReference>
<dbReference type="InterPro" id="IPR050482">
    <property type="entry name" value="Sensor_HK_TwoCompSys"/>
</dbReference>
<keyword evidence="2 7" id="KW-0418">Kinase</keyword>
<protein>
    <submittedName>
        <fullName evidence="7">Two-component system sensor histidine kinase</fullName>
    </submittedName>
</protein>
<dbReference type="PANTHER" id="PTHR24421:SF56">
    <property type="entry name" value="OXYGEN SENSOR HISTIDINE KINASE RESPONSE REGULATOR DOST"/>
    <property type="match status" value="1"/>
</dbReference>
<accession>A0ABP9NVF7</accession>
<dbReference type="SMART" id="SM00387">
    <property type="entry name" value="HATPase_c"/>
    <property type="match status" value="1"/>
</dbReference>
<evidence type="ECO:0000256" key="2">
    <source>
        <dbReference type="ARBA" id="ARBA00022777"/>
    </source>
</evidence>
<dbReference type="Pfam" id="PF07730">
    <property type="entry name" value="HisKA_3"/>
    <property type="match status" value="1"/>
</dbReference>
<dbReference type="Gene3D" id="1.20.5.1930">
    <property type="match status" value="1"/>
</dbReference>
<dbReference type="Gene3D" id="3.30.450.40">
    <property type="match status" value="2"/>
</dbReference>
<keyword evidence="1" id="KW-0808">Transferase</keyword>
<dbReference type="InterPro" id="IPR029016">
    <property type="entry name" value="GAF-like_dom_sf"/>
</dbReference>
<evidence type="ECO:0000256" key="3">
    <source>
        <dbReference type="ARBA" id="ARBA00023012"/>
    </source>
</evidence>
<sequence>MSAEDHATSIGGEQRRQDGEGQYAQGPVRRDTHDDASAASELRFPDLQRLELDQLLGQLVERAQEVMATQGRLRGLLRANQLVIGDLDLPAVLRRIVEAARELIGARYAALGVIAAAGGLAEFVHTGIPEDGVERIGHLPQGKGLLGALIDDPRPIRLRRISDDDRSSGFPAGHPPMTSFLGVPIRIRDEVFGNLYLTESTKGEFSAEDEELCTAIAATAAVAIDNARLYEAARTRGEWLQASAAITRQLLSPDDAGAKRPLRLIAERMRQIADGDLVTVALPTSDGRELRIEEAAGVGELQVHGSHVPVVGSLLGRVSTTGDPVRLSQVEDEAEWGSLTAGELDVGPVIVVPLLGSRGSRGVLSAVRRRGRTGFTETDLEMAGSFANHAALATELAEARAEQQRAAMLDERDRIAADLHDQVIQRLFAAGLSLQSVAMGLGQGRATDRILTTVADLDDTIRQLRTTIYELHDLAKANPSGLRARLLDVAADAMKALGFDPTVRFDGPIDTLPPEVGEDLVAVLREALANVARHAGAGNVVVELVSRPDQLSLTVEDDGVGFVPGARSSGLTNMRRRAERHRGTFDIAPREPIGTIVRWTIPRT</sequence>
<keyword evidence="8" id="KW-1185">Reference proteome</keyword>
<dbReference type="CDD" id="cd16917">
    <property type="entry name" value="HATPase_UhpB-NarQ-NarX-like"/>
    <property type="match status" value="1"/>
</dbReference>
<evidence type="ECO:0000313" key="7">
    <source>
        <dbReference type="EMBL" id="GAA5134646.1"/>
    </source>
</evidence>
<proteinExistence type="predicted"/>
<dbReference type="InterPro" id="IPR003594">
    <property type="entry name" value="HATPase_dom"/>
</dbReference>
<evidence type="ECO:0000256" key="4">
    <source>
        <dbReference type="SAM" id="MobiDB-lite"/>
    </source>
</evidence>
<dbReference type="GO" id="GO:0016301">
    <property type="term" value="F:kinase activity"/>
    <property type="evidence" value="ECO:0007669"/>
    <property type="project" value="UniProtKB-KW"/>
</dbReference>
<feature type="compositionally biased region" description="Basic and acidic residues" evidence="4">
    <location>
        <begin position="1"/>
        <end position="19"/>
    </location>
</feature>
<dbReference type="PANTHER" id="PTHR24421">
    <property type="entry name" value="NITRATE/NITRITE SENSOR PROTEIN NARX-RELATED"/>
    <property type="match status" value="1"/>
</dbReference>
<name>A0ABP9NVF7_9PSEU</name>
<dbReference type="InterPro" id="IPR036890">
    <property type="entry name" value="HATPase_C_sf"/>
</dbReference>
<feature type="domain" description="GAF" evidence="5">
    <location>
        <begin position="257"/>
        <end position="404"/>
    </location>
</feature>
<reference evidence="8" key="1">
    <citation type="journal article" date="2019" name="Int. J. Syst. Evol. Microbiol.">
        <title>The Global Catalogue of Microorganisms (GCM) 10K type strain sequencing project: providing services to taxonomists for standard genome sequencing and annotation.</title>
        <authorList>
            <consortium name="The Broad Institute Genomics Platform"/>
            <consortium name="The Broad Institute Genome Sequencing Center for Infectious Disease"/>
            <person name="Wu L."/>
            <person name="Ma J."/>
        </authorList>
    </citation>
    <scope>NUCLEOTIDE SEQUENCE [LARGE SCALE GENOMIC DNA]</scope>
    <source>
        <strain evidence="8">JCM 18302</strain>
    </source>
</reference>
<evidence type="ECO:0000259" key="5">
    <source>
        <dbReference type="SMART" id="SM00065"/>
    </source>
</evidence>
<evidence type="ECO:0000313" key="8">
    <source>
        <dbReference type="Proteomes" id="UP001500804"/>
    </source>
</evidence>
<comment type="caution">
    <text evidence="7">The sequence shown here is derived from an EMBL/GenBank/DDBJ whole genome shotgun (WGS) entry which is preliminary data.</text>
</comment>
<evidence type="ECO:0000259" key="6">
    <source>
        <dbReference type="SMART" id="SM00387"/>
    </source>
</evidence>
<feature type="domain" description="Histidine kinase/HSP90-like ATPase" evidence="6">
    <location>
        <begin position="515"/>
        <end position="604"/>
    </location>
</feature>
<dbReference type="EMBL" id="BAABJO010000030">
    <property type="protein sequence ID" value="GAA5134646.1"/>
    <property type="molecule type" value="Genomic_DNA"/>
</dbReference>
<feature type="region of interest" description="Disordered" evidence="4">
    <location>
        <begin position="1"/>
        <end position="37"/>
    </location>
</feature>